<keyword evidence="4" id="KW-0378">Hydrolase</keyword>
<dbReference type="Pfam" id="PF00933">
    <property type="entry name" value="Glyco_hydro_3"/>
    <property type="match status" value="1"/>
</dbReference>
<evidence type="ECO:0000256" key="5">
    <source>
        <dbReference type="ARBA" id="ARBA00023295"/>
    </source>
</evidence>
<evidence type="ECO:0000259" key="7">
    <source>
        <dbReference type="Pfam" id="PF00933"/>
    </source>
</evidence>
<evidence type="ECO:0000256" key="6">
    <source>
        <dbReference type="SAM" id="SignalP"/>
    </source>
</evidence>
<name>A0AB36TH74_ACETH</name>
<dbReference type="InterPro" id="IPR001764">
    <property type="entry name" value="Glyco_hydro_3_N"/>
</dbReference>
<dbReference type="InterPro" id="IPR017853">
    <property type="entry name" value="GH"/>
</dbReference>
<dbReference type="GO" id="GO:0009254">
    <property type="term" value="P:peptidoglycan turnover"/>
    <property type="evidence" value="ECO:0007669"/>
    <property type="project" value="TreeGrafter"/>
</dbReference>
<gene>
    <name evidence="8" type="ORF">M972_111990</name>
</gene>
<accession>A0AB36TH74</accession>
<dbReference type="GO" id="GO:0004563">
    <property type="term" value="F:beta-N-acetylhexosaminidase activity"/>
    <property type="evidence" value="ECO:0007669"/>
    <property type="project" value="UniProtKB-EC"/>
</dbReference>
<feature type="signal peptide" evidence="6">
    <location>
        <begin position="1"/>
        <end position="23"/>
    </location>
</feature>
<dbReference type="InterPro" id="IPR050226">
    <property type="entry name" value="NagZ_Beta-hexosaminidase"/>
</dbReference>
<dbReference type="Gene3D" id="3.20.20.300">
    <property type="entry name" value="Glycoside hydrolase, family 3, N-terminal domain"/>
    <property type="match status" value="1"/>
</dbReference>
<dbReference type="InterPro" id="IPR036962">
    <property type="entry name" value="Glyco_hydro_3_N_sf"/>
</dbReference>
<feature type="chain" id="PRO_5044329549" description="beta-N-acetylhexosaminidase" evidence="6">
    <location>
        <begin position="24"/>
        <end position="444"/>
    </location>
</feature>
<organism evidence="8 9">
    <name type="scientific">Acetivibrio thermocellus AD2</name>
    <dbReference type="NCBI Taxonomy" id="1138384"/>
    <lineage>
        <taxon>Bacteria</taxon>
        <taxon>Bacillati</taxon>
        <taxon>Bacillota</taxon>
        <taxon>Clostridia</taxon>
        <taxon>Eubacteriales</taxon>
        <taxon>Oscillospiraceae</taxon>
        <taxon>Acetivibrio</taxon>
    </lineage>
</organism>
<dbReference type="SUPFAM" id="SSF51445">
    <property type="entry name" value="(Trans)glycosidases"/>
    <property type="match status" value="1"/>
</dbReference>
<dbReference type="RefSeq" id="WP_003519336.1">
    <property type="nucleotide sequence ID" value="NZ_CP013828.1"/>
</dbReference>
<dbReference type="EMBL" id="PDBW01000001">
    <property type="protein sequence ID" value="PFH03189.1"/>
    <property type="molecule type" value="Genomic_DNA"/>
</dbReference>
<dbReference type="PANTHER" id="PTHR30480:SF13">
    <property type="entry name" value="BETA-HEXOSAMINIDASE"/>
    <property type="match status" value="1"/>
</dbReference>
<sequence length="444" mass="48649">MKKRVHILIMTLMLIVACVGCSGSSDNPPPANSLHSASTIPISAMPSFSTPSPTVEDTENQQSKTVNYLINSMTLEEKIGQIFIVAFRKGKSSRPLKVLDNSTKLKIQNFNPGGIILFSENIDTIPQTQKLIRDMQEASKIPMFIAVDEEGGRIARIGNNPKMHSTKIPSAQTIGLADDPELAYEAGRILGAELSALGFNMNFAPVADVNTNPDNPVIGDRSFGSDPYKVGLMVQAMSKGMQEQNVCTVLKHFPGHGDTSYDSHLGQVVINHDIERLRQIELTPFKMGIKAGADGVMTAHIIMPNITGSNLPATLSEEILSGLLRNELKHEKLIITDAMEMKAISNYWSSSKAAVMAFKAGADIILMPESFEEAYNGILKAVKDGEITEERLNQSLQRILALKFERNILANKESSVDPEKVLGRQEHTDIVVKIMQKAEEQNIP</sequence>
<dbReference type="EC" id="3.2.1.52" evidence="3"/>
<proteinExistence type="inferred from homology"/>
<dbReference type="Proteomes" id="UP000223596">
    <property type="component" value="Unassembled WGS sequence"/>
</dbReference>
<evidence type="ECO:0000256" key="2">
    <source>
        <dbReference type="ARBA" id="ARBA00005336"/>
    </source>
</evidence>
<keyword evidence="5" id="KW-0326">Glycosidase</keyword>
<evidence type="ECO:0000256" key="4">
    <source>
        <dbReference type="ARBA" id="ARBA00022801"/>
    </source>
</evidence>
<dbReference type="GO" id="GO:0005975">
    <property type="term" value="P:carbohydrate metabolic process"/>
    <property type="evidence" value="ECO:0007669"/>
    <property type="project" value="InterPro"/>
</dbReference>
<reference evidence="8 9" key="1">
    <citation type="submission" date="2017-09" db="EMBL/GenBank/DDBJ databases">
        <title>Evaluation of Pacific Biosciences Sequencing Technology to Finishing C. thermocellum Genome Sequences.</title>
        <authorList>
            <person name="Brown S."/>
        </authorList>
    </citation>
    <scope>NUCLEOTIDE SEQUENCE [LARGE SCALE GENOMIC DNA]</scope>
    <source>
        <strain evidence="8 9">AD2</strain>
    </source>
</reference>
<protein>
    <recommendedName>
        <fullName evidence="3">beta-N-acetylhexosaminidase</fullName>
        <ecNumber evidence="3">3.2.1.52</ecNumber>
    </recommendedName>
</protein>
<dbReference type="SMR" id="A0AB36TH74"/>
<dbReference type="PROSITE" id="PS51257">
    <property type="entry name" value="PROKAR_LIPOPROTEIN"/>
    <property type="match status" value="1"/>
</dbReference>
<evidence type="ECO:0000256" key="1">
    <source>
        <dbReference type="ARBA" id="ARBA00001231"/>
    </source>
</evidence>
<dbReference type="AlphaFoldDB" id="A0AB36TH74"/>
<dbReference type="PANTHER" id="PTHR30480">
    <property type="entry name" value="BETA-HEXOSAMINIDASE-RELATED"/>
    <property type="match status" value="1"/>
</dbReference>
<evidence type="ECO:0000313" key="8">
    <source>
        <dbReference type="EMBL" id="PFH03189.1"/>
    </source>
</evidence>
<comment type="caution">
    <text evidence="8">The sequence shown here is derived from an EMBL/GenBank/DDBJ whole genome shotgun (WGS) entry which is preliminary data.</text>
</comment>
<keyword evidence="6" id="KW-0732">Signal</keyword>
<dbReference type="GeneID" id="35805617"/>
<evidence type="ECO:0000256" key="3">
    <source>
        <dbReference type="ARBA" id="ARBA00012663"/>
    </source>
</evidence>
<evidence type="ECO:0000313" key="9">
    <source>
        <dbReference type="Proteomes" id="UP000223596"/>
    </source>
</evidence>
<comment type="catalytic activity">
    <reaction evidence="1">
        <text>Hydrolysis of terminal non-reducing N-acetyl-D-hexosamine residues in N-acetyl-beta-D-hexosaminides.</text>
        <dbReference type="EC" id="3.2.1.52"/>
    </reaction>
</comment>
<comment type="similarity">
    <text evidence="2">Belongs to the glycosyl hydrolase 3 family.</text>
</comment>
<feature type="domain" description="Glycoside hydrolase family 3 N-terminal" evidence="7">
    <location>
        <begin position="74"/>
        <end position="401"/>
    </location>
</feature>